<organism evidence="1 2">
    <name type="scientific">Thelephora ganbajun</name>
    <name type="common">Ganba fungus</name>
    <dbReference type="NCBI Taxonomy" id="370292"/>
    <lineage>
        <taxon>Eukaryota</taxon>
        <taxon>Fungi</taxon>
        <taxon>Dikarya</taxon>
        <taxon>Basidiomycota</taxon>
        <taxon>Agaricomycotina</taxon>
        <taxon>Agaricomycetes</taxon>
        <taxon>Thelephorales</taxon>
        <taxon>Thelephoraceae</taxon>
        <taxon>Thelephora</taxon>
    </lineage>
</organism>
<proteinExistence type="predicted"/>
<reference evidence="1" key="2">
    <citation type="journal article" date="2020" name="Nat. Commun.">
        <title>Large-scale genome sequencing of mycorrhizal fungi provides insights into the early evolution of symbiotic traits.</title>
        <authorList>
            <person name="Miyauchi S."/>
            <person name="Kiss E."/>
            <person name="Kuo A."/>
            <person name="Drula E."/>
            <person name="Kohler A."/>
            <person name="Sanchez-Garcia M."/>
            <person name="Morin E."/>
            <person name="Andreopoulos B."/>
            <person name="Barry K.W."/>
            <person name="Bonito G."/>
            <person name="Buee M."/>
            <person name="Carver A."/>
            <person name="Chen C."/>
            <person name="Cichocki N."/>
            <person name="Clum A."/>
            <person name="Culley D."/>
            <person name="Crous P.W."/>
            <person name="Fauchery L."/>
            <person name="Girlanda M."/>
            <person name="Hayes R.D."/>
            <person name="Keri Z."/>
            <person name="LaButti K."/>
            <person name="Lipzen A."/>
            <person name="Lombard V."/>
            <person name="Magnuson J."/>
            <person name="Maillard F."/>
            <person name="Murat C."/>
            <person name="Nolan M."/>
            <person name="Ohm R.A."/>
            <person name="Pangilinan J."/>
            <person name="Pereira M.F."/>
            <person name="Perotto S."/>
            <person name="Peter M."/>
            <person name="Pfister S."/>
            <person name="Riley R."/>
            <person name="Sitrit Y."/>
            <person name="Stielow J.B."/>
            <person name="Szollosi G."/>
            <person name="Zifcakova L."/>
            <person name="Stursova M."/>
            <person name="Spatafora J.W."/>
            <person name="Tedersoo L."/>
            <person name="Vaario L.M."/>
            <person name="Yamada A."/>
            <person name="Yan M."/>
            <person name="Wang P."/>
            <person name="Xu J."/>
            <person name="Bruns T."/>
            <person name="Baldrian P."/>
            <person name="Vilgalys R."/>
            <person name="Dunand C."/>
            <person name="Henrissat B."/>
            <person name="Grigoriev I.V."/>
            <person name="Hibbett D."/>
            <person name="Nagy L.G."/>
            <person name="Martin F.M."/>
        </authorList>
    </citation>
    <scope>NUCLEOTIDE SEQUENCE</scope>
    <source>
        <strain evidence="1">P2</strain>
    </source>
</reference>
<name>A0ACB6ZT79_THEGA</name>
<dbReference type="Proteomes" id="UP000886501">
    <property type="component" value="Unassembled WGS sequence"/>
</dbReference>
<evidence type="ECO:0000313" key="1">
    <source>
        <dbReference type="EMBL" id="KAF9652620.1"/>
    </source>
</evidence>
<dbReference type="EMBL" id="MU117968">
    <property type="protein sequence ID" value="KAF9652620.1"/>
    <property type="molecule type" value="Genomic_DNA"/>
</dbReference>
<protein>
    <submittedName>
        <fullName evidence="1">Uncharacterized protein</fullName>
    </submittedName>
</protein>
<comment type="caution">
    <text evidence="1">The sequence shown here is derived from an EMBL/GenBank/DDBJ whole genome shotgun (WGS) entry which is preliminary data.</text>
</comment>
<sequence>MPDWESPQVIAKAAVVFSQITFTFLGVYLWELFTTCDFEWSLITGRRKFTWPLIFFFITRYCTLLALIGLVISLTLESRVNCHALYMFNSFTENMAILGASTSLMIRTITLWERRKYIVIPLVCLSLAHWGVLWGGNLLIDAAWDPIAKGCVILNLDAKLLQIAFFYTMAFDFTILVLTAVSLHRFSYSGTQFNLWTLLFRDGLAYFLVTFSSNAVPAILNVLQLNTVMNVVASVPAVTIAAIAACRLAIHLQSFRNRNTCICGAI</sequence>
<gene>
    <name evidence="1" type="ORF">BDM02DRAFT_3088994</name>
</gene>
<accession>A0ACB6ZT79</accession>
<evidence type="ECO:0000313" key="2">
    <source>
        <dbReference type="Proteomes" id="UP000886501"/>
    </source>
</evidence>
<reference evidence="1" key="1">
    <citation type="submission" date="2019-10" db="EMBL/GenBank/DDBJ databases">
        <authorList>
            <consortium name="DOE Joint Genome Institute"/>
            <person name="Kuo A."/>
            <person name="Miyauchi S."/>
            <person name="Kiss E."/>
            <person name="Drula E."/>
            <person name="Kohler A."/>
            <person name="Sanchez-Garcia M."/>
            <person name="Andreopoulos B."/>
            <person name="Barry K.W."/>
            <person name="Bonito G."/>
            <person name="Buee M."/>
            <person name="Carver A."/>
            <person name="Chen C."/>
            <person name="Cichocki N."/>
            <person name="Clum A."/>
            <person name="Culley D."/>
            <person name="Crous P.W."/>
            <person name="Fauchery L."/>
            <person name="Girlanda M."/>
            <person name="Hayes R."/>
            <person name="Keri Z."/>
            <person name="Labutti K."/>
            <person name="Lipzen A."/>
            <person name="Lombard V."/>
            <person name="Magnuson J."/>
            <person name="Maillard F."/>
            <person name="Morin E."/>
            <person name="Murat C."/>
            <person name="Nolan M."/>
            <person name="Ohm R."/>
            <person name="Pangilinan J."/>
            <person name="Pereira M."/>
            <person name="Perotto S."/>
            <person name="Peter M."/>
            <person name="Riley R."/>
            <person name="Sitrit Y."/>
            <person name="Stielow B."/>
            <person name="Szollosi G."/>
            <person name="Zifcakova L."/>
            <person name="Stursova M."/>
            <person name="Spatafora J.W."/>
            <person name="Tedersoo L."/>
            <person name="Vaario L.-M."/>
            <person name="Yamada A."/>
            <person name="Yan M."/>
            <person name="Wang P."/>
            <person name="Xu J."/>
            <person name="Bruns T."/>
            <person name="Baldrian P."/>
            <person name="Vilgalys R."/>
            <person name="Henrissat B."/>
            <person name="Grigoriev I.V."/>
            <person name="Hibbett D."/>
            <person name="Nagy L.G."/>
            <person name="Martin F.M."/>
        </authorList>
    </citation>
    <scope>NUCLEOTIDE SEQUENCE</scope>
    <source>
        <strain evidence="1">P2</strain>
    </source>
</reference>
<keyword evidence="2" id="KW-1185">Reference proteome</keyword>